<protein>
    <submittedName>
        <fullName evidence="2">Uncharacterized protein</fullName>
    </submittedName>
</protein>
<evidence type="ECO:0000256" key="1">
    <source>
        <dbReference type="SAM" id="MobiDB-lite"/>
    </source>
</evidence>
<feature type="compositionally biased region" description="Low complexity" evidence="1">
    <location>
        <begin position="17"/>
        <end position="28"/>
    </location>
</feature>
<gene>
    <name evidence="2" type="primary">ORF28879</name>
</gene>
<proteinExistence type="predicted"/>
<feature type="compositionally biased region" description="Polar residues" evidence="1">
    <location>
        <begin position="33"/>
        <end position="51"/>
    </location>
</feature>
<dbReference type="AlphaFoldDB" id="A0A0B6YMF9"/>
<sequence length="62" mass="6522">FFVSVSSHENQDRNVTGSGQDGDSSSGQASKVLWTTTSNATPDGPTAGTTNGLDVFFYFSNE</sequence>
<feature type="non-terminal residue" evidence="2">
    <location>
        <position position="1"/>
    </location>
</feature>
<dbReference type="EMBL" id="HACG01010071">
    <property type="protein sequence ID" value="CEK56936.1"/>
    <property type="molecule type" value="Transcribed_RNA"/>
</dbReference>
<reference evidence="2" key="1">
    <citation type="submission" date="2014-12" db="EMBL/GenBank/DDBJ databases">
        <title>Insight into the proteome of Arion vulgaris.</title>
        <authorList>
            <person name="Aradska J."/>
            <person name="Bulat T."/>
            <person name="Smidak R."/>
            <person name="Sarate P."/>
            <person name="Gangsoo J."/>
            <person name="Sialana F."/>
            <person name="Bilban M."/>
            <person name="Lubec G."/>
        </authorList>
    </citation>
    <scope>NUCLEOTIDE SEQUENCE</scope>
    <source>
        <tissue evidence="2">Skin</tissue>
    </source>
</reference>
<feature type="region of interest" description="Disordered" evidence="1">
    <location>
        <begin position="1"/>
        <end position="51"/>
    </location>
</feature>
<name>A0A0B6YMF9_9EUPU</name>
<accession>A0A0B6YMF9</accession>
<evidence type="ECO:0000313" key="2">
    <source>
        <dbReference type="EMBL" id="CEK56936.1"/>
    </source>
</evidence>
<feature type="compositionally biased region" description="Polar residues" evidence="1">
    <location>
        <begin position="1"/>
        <end position="16"/>
    </location>
</feature>
<organism evidence="2">
    <name type="scientific">Arion vulgaris</name>
    <dbReference type="NCBI Taxonomy" id="1028688"/>
    <lineage>
        <taxon>Eukaryota</taxon>
        <taxon>Metazoa</taxon>
        <taxon>Spiralia</taxon>
        <taxon>Lophotrochozoa</taxon>
        <taxon>Mollusca</taxon>
        <taxon>Gastropoda</taxon>
        <taxon>Heterobranchia</taxon>
        <taxon>Euthyneura</taxon>
        <taxon>Panpulmonata</taxon>
        <taxon>Eupulmonata</taxon>
        <taxon>Stylommatophora</taxon>
        <taxon>Helicina</taxon>
        <taxon>Arionoidea</taxon>
        <taxon>Arionidae</taxon>
        <taxon>Arion</taxon>
    </lineage>
</organism>